<dbReference type="Proteomes" id="UP000886595">
    <property type="component" value="Unassembled WGS sequence"/>
</dbReference>
<dbReference type="InterPro" id="IPR015943">
    <property type="entry name" value="WD40/YVTN_repeat-like_dom_sf"/>
</dbReference>
<accession>A0A8X7Q0N4</accession>
<name>A0A8X7Q0N4_BRACI</name>
<dbReference type="PANTHER" id="PTHR12296:SF21">
    <property type="entry name" value="DENN DOMAIN-CONTAINING PROTEIN 3"/>
    <property type="match status" value="1"/>
</dbReference>
<dbReference type="InterPro" id="IPR051696">
    <property type="entry name" value="DENN_Domain_GEFs"/>
</dbReference>
<proteinExistence type="predicted"/>
<dbReference type="InterPro" id="IPR019775">
    <property type="entry name" value="WD40_repeat_CS"/>
</dbReference>
<dbReference type="Pfam" id="PF00400">
    <property type="entry name" value="WD40"/>
    <property type="match status" value="1"/>
</dbReference>
<dbReference type="InterPro" id="IPR036322">
    <property type="entry name" value="WD40_repeat_dom_sf"/>
</dbReference>
<comment type="caution">
    <text evidence="3">The sequence shown here is derived from an EMBL/GenBank/DDBJ whole genome shotgun (WGS) entry which is preliminary data.</text>
</comment>
<evidence type="ECO:0000256" key="2">
    <source>
        <dbReference type="ARBA" id="ARBA00022737"/>
    </source>
</evidence>
<reference evidence="3 4" key="1">
    <citation type="submission" date="2020-02" db="EMBL/GenBank/DDBJ databases">
        <authorList>
            <person name="Ma Q."/>
            <person name="Huang Y."/>
            <person name="Song X."/>
            <person name="Pei D."/>
        </authorList>
    </citation>
    <scope>NUCLEOTIDE SEQUENCE [LARGE SCALE GENOMIC DNA]</scope>
    <source>
        <strain evidence="3">Sxm20200214</strain>
        <tissue evidence="3">Leaf</tissue>
    </source>
</reference>
<dbReference type="EMBL" id="JAAMPC010000014">
    <property type="protein sequence ID" value="KAG2261536.1"/>
    <property type="molecule type" value="Genomic_DNA"/>
</dbReference>
<dbReference type="SMART" id="SM00320">
    <property type="entry name" value="WD40"/>
    <property type="match status" value="3"/>
</dbReference>
<organism evidence="3 4">
    <name type="scientific">Brassica carinata</name>
    <name type="common">Ethiopian mustard</name>
    <name type="synonym">Abyssinian cabbage</name>
    <dbReference type="NCBI Taxonomy" id="52824"/>
    <lineage>
        <taxon>Eukaryota</taxon>
        <taxon>Viridiplantae</taxon>
        <taxon>Streptophyta</taxon>
        <taxon>Embryophyta</taxon>
        <taxon>Tracheophyta</taxon>
        <taxon>Spermatophyta</taxon>
        <taxon>Magnoliopsida</taxon>
        <taxon>eudicotyledons</taxon>
        <taxon>Gunneridae</taxon>
        <taxon>Pentapetalae</taxon>
        <taxon>rosids</taxon>
        <taxon>malvids</taxon>
        <taxon>Brassicales</taxon>
        <taxon>Brassicaceae</taxon>
        <taxon>Brassiceae</taxon>
        <taxon>Brassica</taxon>
    </lineage>
</organism>
<evidence type="ECO:0000313" key="3">
    <source>
        <dbReference type="EMBL" id="KAG2261536.1"/>
    </source>
</evidence>
<dbReference type="GO" id="GO:0031410">
    <property type="term" value="C:cytoplasmic vesicle"/>
    <property type="evidence" value="ECO:0007669"/>
    <property type="project" value="TreeGrafter"/>
</dbReference>
<dbReference type="PANTHER" id="PTHR12296">
    <property type="entry name" value="DENN DOMAIN-CONTAINING PROTEIN 4"/>
    <property type="match status" value="1"/>
</dbReference>
<dbReference type="AlphaFoldDB" id="A0A8X7Q0N4"/>
<protein>
    <submittedName>
        <fullName evidence="3">Uncharacterized protein</fullName>
    </submittedName>
</protein>
<keyword evidence="1" id="KW-0853">WD repeat</keyword>
<keyword evidence="2" id="KW-0677">Repeat</keyword>
<dbReference type="Gene3D" id="2.130.10.10">
    <property type="entry name" value="YVTN repeat-like/Quinoprotein amine dehydrogenase"/>
    <property type="match status" value="2"/>
</dbReference>
<evidence type="ECO:0000313" key="4">
    <source>
        <dbReference type="Proteomes" id="UP000886595"/>
    </source>
</evidence>
<keyword evidence="4" id="KW-1185">Reference proteome</keyword>
<dbReference type="OrthoDB" id="6019893at2759"/>
<evidence type="ECO:0000256" key="1">
    <source>
        <dbReference type="ARBA" id="ARBA00022574"/>
    </source>
</evidence>
<sequence>MIPVLGLWLRLLKLSSDEDPLSPFEYGTILALIESDAEGIGGSGFIECIREHLKNSVSVATLKMAVSRAASRNDLSTVQNALEVSAEMFKKDANNVSDYVRHLISIPIWEELRFWEGYFEYLMEQPANESVNYATLVTARLIIVASHMAGLGLPDTEAWNMIETIAEKQKLGYKLLIKLRRFFSHVQQLRVGYWGASSFKQQSISSGLPSPRPKADHQERTRSVVFVSGFLIMLLQYTKLGKTDITAAAQKKIQTNVRVLKGHSGAVTALHSVTRREVYDLVGDREDAGFFISGSTDCLVGIKCMIKRMFFFFSFQSDTKNIRTKTSSKLILFFKILPSLGYFLSRKNLLLQSLNVVDDSISFLGDDKHQVITNTSSIKATIANIWDLRSGRQMHKLKGHTKWIRSIRMVEDTLITGSDAVLACHAGRVQSVEYSTFDKGIINHSLFLAGSADGLLRFWENDGDGIRCVKIITLHNSSVLSINAGEHWLGIGAADNSVSLFHRPSNAGTKISGWQLYRVPQRTAAVVRCVASDLERKRICSGGRNGVLRLWDATINI</sequence>
<dbReference type="GO" id="GO:0032483">
    <property type="term" value="P:regulation of Rab protein signal transduction"/>
    <property type="evidence" value="ECO:0007669"/>
    <property type="project" value="TreeGrafter"/>
</dbReference>
<dbReference type="PROSITE" id="PS00678">
    <property type="entry name" value="WD_REPEATS_1"/>
    <property type="match status" value="1"/>
</dbReference>
<dbReference type="SUPFAM" id="SSF50978">
    <property type="entry name" value="WD40 repeat-like"/>
    <property type="match status" value="1"/>
</dbReference>
<dbReference type="InterPro" id="IPR001680">
    <property type="entry name" value="WD40_rpt"/>
</dbReference>
<gene>
    <name evidence="3" type="ORF">Bca52824_068615</name>
</gene>